<dbReference type="PROSITE" id="PS51257">
    <property type="entry name" value="PROKAR_LIPOPROTEIN"/>
    <property type="match status" value="1"/>
</dbReference>
<keyword evidence="4" id="KW-1185">Reference proteome</keyword>
<feature type="compositionally biased region" description="Low complexity" evidence="1">
    <location>
        <begin position="148"/>
        <end position="161"/>
    </location>
</feature>
<evidence type="ECO:0000313" key="3">
    <source>
        <dbReference type="EMBL" id="QEH33086.1"/>
    </source>
</evidence>
<dbReference type="RefSeq" id="WP_148592720.1">
    <property type="nucleotide sequence ID" value="NZ_CP042997.1"/>
</dbReference>
<dbReference type="AlphaFoldDB" id="A0A5B9VXI3"/>
<reference evidence="3 4" key="1">
    <citation type="submission" date="2019-08" db="EMBL/GenBank/DDBJ databases">
        <title>Deep-cultivation of Planctomycetes and their phenomic and genomic characterization uncovers novel biology.</title>
        <authorList>
            <person name="Wiegand S."/>
            <person name="Jogler M."/>
            <person name="Boedeker C."/>
            <person name="Pinto D."/>
            <person name="Vollmers J."/>
            <person name="Rivas-Marin E."/>
            <person name="Kohn T."/>
            <person name="Peeters S.H."/>
            <person name="Heuer A."/>
            <person name="Rast P."/>
            <person name="Oberbeckmann S."/>
            <person name="Bunk B."/>
            <person name="Jeske O."/>
            <person name="Meyerdierks A."/>
            <person name="Storesund J.E."/>
            <person name="Kallscheuer N."/>
            <person name="Luecker S."/>
            <person name="Lage O.M."/>
            <person name="Pohl T."/>
            <person name="Merkel B.J."/>
            <person name="Hornburger P."/>
            <person name="Mueller R.-W."/>
            <person name="Bruemmer F."/>
            <person name="Labrenz M."/>
            <person name="Spormann A.M."/>
            <person name="Op den Camp H."/>
            <person name="Overmann J."/>
            <person name="Amann R."/>
            <person name="Jetten M.S.M."/>
            <person name="Mascher T."/>
            <person name="Medema M.H."/>
            <person name="Devos D.P."/>
            <person name="Kaster A.-K."/>
            <person name="Ovreas L."/>
            <person name="Rohde M."/>
            <person name="Galperin M.Y."/>
            <person name="Jogler C."/>
        </authorList>
    </citation>
    <scope>NUCLEOTIDE SEQUENCE [LARGE SCALE GENOMIC DNA]</scope>
    <source>
        <strain evidence="3 4">OJF2</strain>
    </source>
</reference>
<dbReference type="OrthoDB" id="9923932at2"/>
<proteinExistence type="predicted"/>
<evidence type="ECO:0000256" key="1">
    <source>
        <dbReference type="SAM" id="MobiDB-lite"/>
    </source>
</evidence>
<sequence precursor="true">MRSATARRACHGLLLTVACASGFGVGTVQAAATKKVTLSGQDARTFVAWNRFLAGGTPTWSARHAPDFSPMVRSTIWQIVKSDTQAEQLANPMIDYLLWRRSLNVRRFATYHPYLNPRLAQLLNSSPTLPSGAPAPQPPTAVSPQDLTGPKAGPTPSTPSTTTPPAPSDPIGQTVSPPSVPEPSSLVLAATMTGMGLWWRHRIGREQRSRR</sequence>
<dbReference type="Proteomes" id="UP000324233">
    <property type="component" value="Chromosome"/>
</dbReference>
<keyword evidence="2" id="KW-0732">Signal</keyword>
<evidence type="ECO:0008006" key="5">
    <source>
        <dbReference type="Google" id="ProtNLM"/>
    </source>
</evidence>
<protein>
    <recommendedName>
        <fullName evidence="5">PEP-CTERM protein-sorting domain-containing protein</fullName>
    </recommendedName>
</protein>
<name>A0A5B9VXI3_9BACT</name>
<evidence type="ECO:0000256" key="2">
    <source>
        <dbReference type="SAM" id="SignalP"/>
    </source>
</evidence>
<feature type="chain" id="PRO_5022872051" description="PEP-CTERM protein-sorting domain-containing protein" evidence="2">
    <location>
        <begin position="31"/>
        <end position="211"/>
    </location>
</feature>
<feature type="region of interest" description="Disordered" evidence="1">
    <location>
        <begin position="126"/>
        <end position="186"/>
    </location>
</feature>
<evidence type="ECO:0000313" key="4">
    <source>
        <dbReference type="Proteomes" id="UP000324233"/>
    </source>
</evidence>
<gene>
    <name evidence="3" type="ORF">OJF2_15830</name>
</gene>
<feature type="signal peptide" evidence="2">
    <location>
        <begin position="1"/>
        <end position="30"/>
    </location>
</feature>
<accession>A0A5B9VXI3</accession>
<dbReference type="KEGG" id="agv:OJF2_15830"/>
<organism evidence="3 4">
    <name type="scientific">Aquisphaera giovannonii</name>
    <dbReference type="NCBI Taxonomy" id="406548"/>
    <lineage>
        <taxon>Bacteria</taxon>
        <taxon>Pseudomonadati</taxon>
        <taxon>Planctomycetota</taxon>
        <taxon>Planctomycetia</taxon>
        <taxon>Isosphaerales</taxon>
        <taxon>Isosphaeraceae</taxon>
        <taxon>Aquisphaera</taxon>
    </lineage>
</organism>
<dbReference type="EMBL" id="CP042997">
    <property type="protein sequence ID" value="QEH33086.1"/>
    <property type="molecule type" value="Genomic_DNA"/>
</dbReference>